<dbReference type="InterPro" id="IPR006046">
    <property type="entry name" value="Alpha_amylase"/>
</dbReference>
<evidence type="ECO:0000256" key="5">
    <source>
        <dbReference type="RuleBase" id="RU003615"/>
    </source>
</evidence>
<feature type="non-terminal residue" evidence="7">
    <location>
        <position position="98"/>
    </location>
</feature>
<evidence type="ECO:0000256" key="1">
    <source>
        <dbReference type="ARBA" id="ARBA00008061"/>
    </source>
</evidence>
<keyword evidence="3" id="KW-0119">Carbohydrate metabolism</keyword>
<organism evidence="7">
    <name type="scientific">Streptomyces sp. SID7499</name>
    <dbReference type="NCBI Taxonomy" id="2706086"/>
    <lineage>
        <taxon>Bacteria</taxon>
        <taxon>Bacillati</taxon>
        <taxon>Actinomycetota</taxon>
        <taxon>Actinomycetes</taxon>
        <taxon>Kitasatosporales</taxon>
        <taxon>Streptomycetaceae</taxon>
        <taxon>Streptomyces</taxon>
    </lineage>
</organism>
<evidence type="ECO:0000256" key="3">
    <source>
        <dbReference type="ARBA" id="ARBA00023277"/>
    </source>
</evidence>
<sequence>QWWTSYQPVSYRIAGRLGDRDSFAAMVESCHAAGVKVVADAVINHMAAGSGTGTGGTSYTKYDYPGTFRDQDFHTCRKDIANYGDRGDVQNCELVGLA</sequence>
<dbReference type="InterPro" id="IPR017853">
    <property type="entry name" value="GH"/>
</dbReference>
<name>A0A6G3WLB5_9ACTN</name>
<dbReference type="PANTHER" id="PTHR43447">
    <property type="entry name" value="ALPHA-AMYLASE"/>
    <property type="match status" value="1"/>
</dbReference>
<keyword evidence="4 7" id="KW-0326">Glycosidase</keyword>
<dbReference type="EMBL" id="JAAGMN010000752">
    <property type="protein sequence ID" value="NEE06223.1"/>
    <property type="molecule type" value="Genomic_DNA"/>
</dbReference>
<protein>
    <submittedName>
        <fullName evidence="7">Glycosidase</fullName>
    </submittedName>
</protein>
<feature type="non-terminal residue" evidence="7">
    <location>
        <position position="1"/>
    </location>
</feature>
<keyword evidence="2" id="KW-0378">Hydrolase</keyword>
<dbReference type="Pfam" id="PF00128">
    <property type="entry name" value="Alpha-amylase"/>
    <property type="match status" value="1"/>
</dbReference>
<dbReference type="PRINTS" id="PR00110">
    <property type="entry name" value="ALPHAAMYLASE"/>
</dbReference>
<dbReference type="GO" id="GO:0043169">
    <property type="term" value="F:cation binding"/>
    <property type="evidence" value="ECO:0007669"/>
    <property type="project" value="InterPro"/>
</dbReference>
<evidence type="ECO:0000256" key="2">
    <source>
        <dbReference type="ARBA" id="ARBA00022801"/>
    </source>
</evidence>
<comment type="similarity">
    <text evidence="1 5">Belongs to the glycosyl hydrolase 13 family.</text>
</comment>
<evidence type="ECO:0000256" key="4">
    <source>
        <dbReference type="ARBA" id="ARBA00023295"/>
    </source>
</evidence>
<reference evidence="7" key="1">
    <citation type="submission" date="2020-01" db="EMBL/GenBank/DDBJ databases">
        <title>Insect and environment-associated Actinomycetes.</title>
        <authorList>
            <person name="Currrie C."/>
            <person name="Chevrette M."/>
            <person name="Carlson C."/>
            <person name="Stubbendieck R."/>
            <person name="Wendt-Pienkowski E."/>
        </authorList>
    </citation>
    <scope>NUCLEOTIDE SEQUENCE</scope>
    <source>
        <strain evidence="7">SID7499</strain>
    </source>
</reference>
<dbReference type="InterPro" id="IPR006047">
    <property type="entry name" value="GH13_cat_dom"/>
</dbReference>
<dbReference type="SUPFAM" id="SSF51445">
    <property type="entry name" value="(Trans)glycosidases"/>
    <property type="match status" value="1"/>
</dbReference>
<evidence type="ECO:0000259" key="6">
    <source>
        <dbReference type="Pfam" id="PF00128"/>
    </source>
</evidence>
<accession>A0A6G3WLB5</accession>
<proteinExistence type="inferred from homology"/>
<dbReference type="Gene3D" id="3.20.20.80">
    <property type="entry name" value="Glycosidases"/>
    <property type="match status" value="1"/>
</dbReference>
<dbReference type="AlphaFoldDB" id="A0A6G3WLB5"/>
<evidence type="ECO:0000313" key="7">
    <source>
        <dbReference type="EMBL" id="NEE06223.1"/>
    </source>
</evidence>
<dbReference type="GO" id="GO:0004556">
    <property type="term" value="F:alpha-amylase activity"/>
    <property type="evidence" value="ECO:0007669"/>
    <property type="project" value="InterPro"/>
</dbReference>
<dbReference type="GO" id="GO:0005975">
    <property type="term" value="P:carbohydrate metabolic process"/>
    <property type="evidence" value="ECO:0007669"/>
    <property type="project" value="InterPro"/>
</dbReference>
<gene>
    <name evidence="7" type="ORF">G3M58_07215</name>
</gene>
<feature type="domain" description="Glycosyl hydrolase family 13 catalytic" evidence="6">
    <location>
        <begin position="11"/>
        <end position="74"/>
    </location>
</feature>
<comment type="caution">
    <text evidence="7">The sequence shown here is derived from an EMBL/GenBank/DDBJ whole genome shotgun (WGS) entry which is preliminary data.</text>
</comment>